<feature type="transmembrane region" description="Helical" evidence="6">
    <location>
        <begin position="240"/>
        <end position="261"/>
    </location>
</feature>
<keyword evidence="8" id="KW-1185">Reference proteome</keyword>
<evidence type="ECO:0000256" key="2">
    <source>
        <dbReference type="ARBA" id="ARBA00022475"/>
    </source>
</evidence>
<dbReference type="RefSeq" id="WP_098038036.1">
    <property type="nucleotide sequence ID" value="NZ_CWGJ01000011.1"/>
</dbReference>
<feature type="transmembrane region" description="Helical" evidence="6">
    <location>
        <begin position="87"/>
        <end position="111"/>
    </location>
</feature>
<dbReference type="Proteomes" id="UP000220251">
    <property type="component" value="Unassembled WGS sequence"/>
</dbReference>
<name>A0A0H5DP02_9BACT</name>
<dbReference type="GO" id="GO:0005886">
    <property type="term" value="C:plasma membrane"/>
    <property type="evidence" value="ECO:0007669"/>
    <property type="project" value="UniProtKB-SubCell"/>
</dbReference>
<keyword evidence="4 6" id="KW-1133">Transmembrane helix</keyword>
<accession>A0A0H5DP02</accession>
<feature type="transmembrane region" description="Helical" evidence="6">
    <location>
        <begin position="202"/>
        <end position="220"/>
    </location>
</feature>
<protein>
    <submittedName>
        <fullName evidence="7">Ribonuclease BN-like family protein</fullName>
    </submittedName>
</protein>
<dbReference type="AlphaFoldDB" id="A0A0H5DP02"/>
<feature type="transmembrane region" description="Helical" evidence="6">
    <location>
        <begin position="26"/>
        <end position="48"/>
    </location>
</feature>
<dbReference type="OrthoDB" id="9808671at2"/>
<comment type="subcellular location">
    <subcellularLocation>
        <location evidence="1">Cell membrane</location>
        <topology evidence="1">Multi-pass membrane protein</topology>
    </subcellularLocation>
</comment>
<evidence type="ECO:0000256" key="6">
    <source>
        <dbReference type="SAM" id="Phobius"/>
    </source>
</evidence>
<evidence type="ECO:0000256" key="3">
    <source>
        <dbReference type="ARBA" id="ARBA00022692"/>
    </source>
</evidence>
<feature type="transmembrane region" description="Helical" evidence="6">
    <location>
        <begin position="173"/>
        <end position="195"/>
    </location>
</feature>
<gene>
    <name evidence="7" type="ORF">ELAC_0837</name>
</gene>
<evidence type="ECO:0000256" key="5">
    <source>
        <dbReference type="ARBA" id="ARBA00023136"/>
    </source>
</evidence>
<dbReference type="PANTHER" id="PTHR30213:SF0">
    <property type="entry name" value="UPF0761 MEMBRANE PROTEIN YIHY"/>
    <property type="match status" value="1"/>
</dbReference>
<keyword evidence="2" id="KW-1003">Cell membrane</keyword>
<keyword evidence="3 6" id="KW-0812">Transmembrane</keyword>
<reference evidence="8" key="1">
    <citation type="submission" date="2015-06" db="EMBL/GenBank/DDBJ databases">
        <authorList>
            <person name="Bertelli C."/>
        </authorList>
    </citation>
    <scope>NUCLEOTIDE SEQUENCE [LARGE SCALE GENOMIC DNA]</scope>
    <source>
        <strain evidence="8">CRIB-30</strain>
    </source>
</reference>
<feature type="transmembrane region" description="Helical" evidence="6">
    <location>
        <begin position="132"/>
        <end position="153"/>
    </location>
</feature>
<sequence>MRWMTVPIAAIKGFVKDECFLKASALTYYTLFSIVPVLAVLFGIAHGFGIEDVLNSNLKVVLSDHPEIAARLTEFIDSTLRHAKGSLIAGFGIILLIWSVILLFSTIETVFNSIWKTNSSRTFAAMLRDYPPIILFAPLFFAFISSFSIYIFNDMARYARIFGLEHIPGGFETLWIQATTFALSWLFFAFLYIFIPAAHVRLAHGALAGLIAAILFYLLQQSFIAFQVNLTSYSALYGSFAALPLFLLWLQFSWWIVLLGAEIARHLQDSVLLSESQADGEKIAAALPAIGSLLLAESWKRFETRSPPLSPEEFSKEFQLSPSLSLQLFSMLAHANLLVKVTHERHEVESRYQAACPFGSISMYHLIEALTPDLVRKEAVLSGRNPQFFVQEWNAFFDELKKRTFLPNNQQPK</sequence>
<dbReference type="PANTHER" id="PTHR30213">
    <property type="entry name" value="INNER MEMBRANE PROTEIN YHJD"/>
    <property type="match status" value="1"/>
</dbReference>
<dbReference type="NCBIfam" id="TIGR00765">
    <property type="entry name" value="yihY_not_rbn"/>
    <property type="match status" value="1"/>
</dbReference>
<dbReference type="Pfam" id="PF03631">
    <property type="entry name" value="Virul_fac_BrkB"/>
    <property type="match status" value="1"/>
</dbReference>
<proteinExistence type="predicted"/>
<dbReference type="InterPro" id="IPR017039">
    <property type="entry name" value="Virul_fac_BrkB"/>
</dbReference>
<evidence type="ECO:0000313" key="7">
    <source>
        <dbReference type="EMBL" id="CRX38186.1"/>
    </source>
</evidence>
<organism evidence="7 8">
    <name type="scientific">Estrella lausannensis</name>
    <dbReference type="NCBI Taxonomy" id="483423"/>
    <lineage>
        <taxon>Bacteria</taxon>
        <taxon>Pseudomonadati</taxon>
        <taxon>Chlamydiota</taxon>
        <taxon>Chlamydiia</taxon>
        <taxon>Parachlamydiales</taxon>
        <taxon>Candidatus Criblamydiaceae</taxon>
        <taxon>Estrella</taxon>
    </lineage>
</organism>
<evidence type="ECO:0000256" key="1">
    <source>
        <dbReference type="ARBA" id="ARBA00004651"/>
    </source>
</evidence>
<keyword evidence="5 6" id="KW-0472">Membrane</keyword>
<dbReference type="EMBL" id="CWGJ01000011">
    <property type="protein sequence ID" value="CRX38186.1"/>
    <property type="molecule type" value="Genomic_DNA"/>
</dbReference>
<evidence type="ECO:0000256" key="4">
    <source>
        <dbReference type="ARBA" id="ARBA00022989"/>
    </source>
</evidence>
<evidence type="ECO:0000313" key="8">
    <source>
        <dbReference type="Proteomes" id="UP000220251"/>
    </source>
</evidence>